<dbReference type="EMBL" id="JACQCQ010000002">
    <property type="protein sequence ID" value="MBI3627253.1"/>
    <property type="molecule type" value="Genomic_DNA"/>
</dbReference>
<dbReference type="GO" id="GO:0005886">
    <property type="term" value="C:plasma membrane"/>
    <property type="evidence" value="ECO:0007669"/>
    <property type="project" value="UniProtKB-SubCell"/>
</dbReference>
<dbReference type="PROSITE" id="PS50156">
    <property type="entry name" value="SSD"/>
    <property type="match status" value="1"/>
</dbReference>
<dbReference type="NCBIfam" id="TIGR00916">
    <property type="entry name" value="2A0604s01"/>
    <property type="match status" value="1"/>
</dbReference>
<comment type="subcellular location">
    <subcellularLocation>
        <location evidence="1 10">Cell membrane</location>
        <topology evidence="1 10">Multi-pass membrane protein</topology>
    </subcellularLocation>
</comment>
<comment type="function">
    <text evidence="10">Part of the Sec protein translocase complex. Interacts with the SecYEG preprotein conducting channel. SecDF uses the proton motive force (PMF) to complete protein translocation after the ATP-dependent function of SecA.</text>
</comment>
<dbReference type="Pfam" id="PF07549">
    <property type="entry name" value="Sec_GG"/>
    <property type="match status" value="1"/>
</dbReference>
<evidence type="ECO:0000256" key="2">
    <source>
        <dbReference type="ARBA" id="ARBA00022448"/>
    </source>
</evidence>
<reference evidence="12" key="1">
    <citation type="submission" date="2020-07" db="EMBL/GenBank/DDBJ databases">
        <title>Huge and variable diversity of episymbiotic CPR bacteria and DPANN archaea in groundwater ecosystems.</title>
        <authorList>
            <person name="He C.Y."/>
            <person name="Keren R."/>
            <person name="Whittaker M."/>
            <person name="Farag I.F."/>
            <person name="Doudna J."/>
            <person name="Cate J.H.D."/>
            <person name="Banfield J.F."/>
        </authorList>
    </citation>
    <scope>NUCLEOTIDE SEQUENCE</scope>
    <source>
        <strain evidence="12">NC_groundwater_972_Pr1_S-0.2um_49_27</strain>
    </source>
</reference>
<evidence type="ECO:0000256" key="1">
    <source>
        <dbReference type="ARBA" id="ARBA00004651"/>
    </source>
</evidence>
<keyword evidence="9 10" id="KW-0472">Membrane</keyword>
<evidence type="ECO:0000256" key="9">
    <source>
        <dbReference type="ARBA" id="ARBA00023136"/>
    </source>
</evidence>
<feature type="transmembrane region" description="Helical" evidence="10">
    <location>
        <begin position="188"/>
        <end position="209"/>
    </location>
</feature>
<dbReference type="InterPro" id="IPR000731">
    <property type="entry name" value="SSD"/>
</dbReference>
<feature type="domain" description="SSD" evidence="11">
    <location>
        <begin position="125"/>
        <end position="290"/>
    </location>
</feature>
<evidence type="ECO:0000256" key="3">
    <source>
        <dbReference type="ARBA" id="ARBA00022475"/>
    </source>
</evidence>
<sequence length="302" mass="33862">MMTLIRYRKLTYIFSGTLVLLSLIALLVWHLKLGIDFTGGSLIEIEYRSDRPSLDELNKDLVGSGFHTEIQPTEARGVFIRTQSLMEPEHQALLFALSHGDKNLFTEKKFDSIGPTIGAELARKSVYAIFLVILLIVLYIAFVFRKVSEPVASWKYGIATVIALIHDVMIPVGVFTVLGHFFGFEADTLFVTALLTILGFSVHDTIVVFDRIRENLKIGNRNQSFEDIVGRSISQTITRSINTSMTVLLVLFGVYFFGGESVKTFALTLIIGIFFGTYSSIFLASPLLVTWHGLITRRGRRL</sequence>
<dbReference type="AlphaFoldDB" id="A0A9D6LP93"/>
<dbReference type="Pfam" id="PF02355">
    <property type="entry name" value="SecD_SecF_C"/>
    <property type="match status" value="1"/>
</dbReference>
<dbReference type="PRINTS" id="PR01755">
    <property type="entry name" value="SECFTRNLCASE"/>
</dbReference>
<name>A0A9D6LP93_9BACT</name>
<comment type="caution">
    <text evidence="12">The sequence shown here is derived from an EMBL/GenBank/DDBJ whole genome shotgun (WGS) entry which is preliminary data.</text>
</comment>
<dbReference type="InterPro" id="IPR048634">
    <property type="entry name" value="SecD_SecF_C"/>
</dbReference>
<organism evidence="12 13">
    <name type="scientific">Candidatus Sungiibacteriota bacterium</name>
    <dbReference type="NCBI Taxonomy" id="2750080"/>
    <lineage>
        <taxon>Bacteria</taxon>
        <taxon>Candidatus Sungiibacteriota</taxon>
    </lineage>
</organism>
<feature type="transmembrane region" description="Helical" evidence="10">
    <location>
        <begin position="12"/>
        <end position="31"/>
    </location>
</feature>
<dbReference type="InterPro" id="IPR005665">
    <property type="entry name" value="SecF_bac"/>
</dbReference>
<dbReference type="GO" id="GO:0043952">
    <property type="term" value="P:protein transport by the Sec complex"/>
    <property type="evidence" value="ECO:0007669"/>
    <property type="project" value="UniProtKB-UniRule"/>
</dbReference>
<dbReference type="InterPro" id="IPR022645">
    <property type="entry name" value="SecD/SecF_bac"/>
</dbReference>
<evidence type="ECO:0000256" key="7">
    <source>
        <dbReference type="ARBA" id="ARBA00022989"/>
    </source>
</evidence>
<evidence type="ECO:0000256" key="4">
    <source>
        <dbReference type="ARBA" id="ARBA00022519"/>
    </source>
</evidence>
<evidence type="ECO:0000313" key="13">
    <source>
        <dbReference type="Proteomes" id="UP000808388"/>
    </source>
</evidence>
<dbReference type="GO" id="GO:0006605">
    <property type="term" value="P:protein targeting"/>
    <property type="evidence" value="ECO:0007669"/>
    <property type="project" value="UniProtKB-UniRule"/>
</dbReference>
<dbReference type="Gene3D" id="1.20.1640.10">
    <property type="entry name" value="Multidrug efflux transporter AcrB transmembrane domain"/>
    <property type="match status" value="1"/>
</dbReference>
<dbReference type="NCBIfam" id="TIGR00966">
    <property type="entry name" value="transloc_SecF"/>
    <property type="match status" value="1"/>
</dbReference>
<feature type="transmembrane region" description="Helical" evidence="10">
    <location>
        <begin position="264"/>
        <end position="291"/>
    </location>
</feature>
<keyword evidence="8 10" id="KW-0811">Translocation</keyword>
<evidence type="ECO:0000256" key="6">
    <source>
        <dbReference type="ARBA" id="ARBA00022927"/>
    </source>
</evidence>
<keyword evidence="4" id="KW-0997">Cell inner membrane</keyword>
<protein>
    <recommendedName>
        <fullName evidence="10">Protein-export membrane protein SecF</fullName>
    </recommendedName>
</protein>
<comment type="subunit">
    <text evidence="10">Forms a complex with SecD. Part of the essential Sec protein translocation apparatus which comprises SecA, SecYEG and auxiliary proteins SecDF. Other proteins may also be involved.</text>
</comment>
<evidence type="ECO:0000256" key="10">
    <source>
        <dbReference type="HAMAP-Rule" id="MF_01464"/>
    </source>
</evidence>
<keyword evidence="3 10" id="KW-1003">Cell membrane</keyword>
<feature type="transmembrane region" description="Helical" evidence="10">
    <location>
        <begin position="156"/>
        <end position="182"/>
    </location>
</feature>
<evidence type="ECO:0000259" key="11">
    <source>
        <dbReference type="PROSITE" id="PS50156"/>
    </source>
</evidence>
<dbReference type="Proteomes" id="UP000808388">
    <property type="component" value="Unassembled WGS sequence"/>
</dbReference>
<dbReference type="PANTHER" id="PTHR30081:SF8">
    <property type="entry name" value="PROTEIN TRANSLOCASE SUBUNIT SECF"/>
    <property type="match status" value="1"/>
</dbReference>
<dbReference type="GO" id="GO:0015450">
    <property type="term" value="F:protein-transporting ATPase activity"/>
    <property type="evidence" value="ECO:0007669"/>
    <property type="project" value="InterPro"/>
</dbReference>
<evidence type="ECO:0000313" key="12">
    <source>
        <dbReference type="EMBL" id="MBI3627253.1"/>
    </source>
</evidence>
<keyword evidence="5 10" id="KW-0812">Transmembrane</keyword>
<comment type="similarity">
    <text evidence="10">Belongs to the SecD/SecF family. SecF subfamily.</text>
</comment>
<dbReference type="InterPro" id="IPR022813">
    <property type="entry name" value="SecD/SecF_arch_bac"/>
</dbReference>
<keyword evidence="2 10" id="KW-0813">Transport</keyword>
<dbReference type="GO" id="GO:0065002">
    <property type="term" value="P:intracellular protein transmembrane transport"/>
    <property type="evidence" value="ECO:0007669"/>
    <property type="project" value="UniProtKB-UniRule"/>
</dbReference>
<dbReference type="PANTHER" id="PTHR30081">
    <property type="entry name" value="PROTEIN-EXPORT MEMBRANE PROTEIN SEC"/>
    <property type="match status" value="1"/>
</dbReference>
<gene>
    <name evidence="10 12" type="primary">secF</name>
    <name evidence="12" type="ORF">HY220_00675</name>
</gene>
<dbReference type="InterPro" id="IPR022646">
    <property type="entry name" value="SecD/SecF_CS"/>
</dbReference>
<keyword evidence="6 10" id="KW-0653">Protein transport</keyword>
<proteinExistence type="inferred from homology"/>
<evidence type="ECO:0000256" key="5">
    <source>
        <dbReference type="ARBA" id="ARBA00022692"/>
    </source>
</evidence>
<accession>A0A9D6LP93</accession>
<dbReference type="HAMAP" id="MF_01464_B">
    <property type="entry name" value="SecF_B"/>
    <property type="match status" value="1"/>
</dbReference>
<dbReference type="InterPro" id="IPR055344">
    <property type="entry name" value="SecD_SecF_C_bact"/>
</dbReference>
<feature type="transmembrane region" description="Helical" evidence="10">
    <location>
        <begin position="241"/>
        <end position="258"/>
    </location>
</feature>
<keyword evidence="7 10" id="KW-1133">Transmembrane helix</keyword>
<evidence type="ECO:0000256" key="8">
    <source>
        <dbReference type="ARBA" id="ARBA00023010"/>
    </source>
</evidence>
<dbReference type="SUPFAM" id="SSF82866">
    <property type="entry name" value="Multidrug efflux transporter AcrB transmembrane domain"/>
    <property type="match status" value="1"/>
</dbReference>
<feature type="transmembrane region" description="Helical" evidence="10">
    <location>
        <begin position="125"/>
        <end position="144"/>
    </location>
</feature>